<accession>A0A6B3WGF9</accession>
<dbReference type="EMBL" id="SWOY01000005">
    <property type="protein sequence ID" value="NFG17783.1"/>
    <property type="molecule type" value="Genomic_DNA"/>
</dbReference>
<dbReference type="Proteomes" id="UP000478995">
    <property type="component" value="Unassembled WGS sequence"/>
</dbReference>
<protein>
    <submittedName>
        <fullName evidence="1">ABC transporter permease</fullName>
    </submittedName>
</protein>
<dbReference type="PANTHER" id="PTHR37305">
    <property type="entry name" value="INTEGRAL MEMBRANE PROTEIN-RELATED"/>
    <property type="match status" value="1"/>
</dbReference>
<evidence type="ECO:0000313" key="1">
    <source>
        <dbReference type="EMBL" id="NFG17783.1"/>
    </source>
</evidence>
<dbReference type="PANTHER" id="PTHR37305:SF1">
    <property type="entry name" value="MEMBRANE PROTEIN"/>
    <property type="match status" value="1"/>
</dbReference>
<name>A0A6B3WGF9_CLOBO</name>
<sequence length="407" mass="47507">MELLKQELYKIFSKKHLFLILALMLLFTYGFDLITVVTNVKDKHGSTNNTYNYTKPFEGKMTKEKEDKIARLFKSNKDKDKDSEITNIYERMWYSYSEQKRPRFVAISDVLKETNPLFHNEKFDKRPHDFKGYKLNELNKDLKELKKAGKENTYEYKNKSAANNMYKKLSEPKFFYTESWNYIDGFVIDSNIAIVVIMLLLGVSPIFSEEYKTKISTIILSSKKGRKECVRAKILASIIYTIFIAFICNCISTILITKIYGIQGFNAPMQCLYDFSCSPYNFTISQFFVTLFFTSLIGAILFVLLVLIISNITKSSMMTFFISGFIFVFPMLLQKIVGGANVWWKKTLISLSITEIFNAKAIYEVFSTINIFGQPLIYPYFILIYSLLLGTLLVYILHRRLKYEEIR</sequence>
<gene>
    <name evidence="1" type="ORF">FC794_13505</name>
</gene>
<dbReference type="RefSeq" id="WP_012705386.1">
    <property type="nucleotide sequence ID" value="NZ_CP013296.1"/>
</dbReference>
<organism evidence="1 2">
    <name type="scientific">Clostridium botulinum</name>
    <dbReference type="NCBI Taxonomy" id="1491"/>
    <lineage>
        <taxon>Bacteria</taxon>
        <taxon>Bacillati</taxon>
        <taxon>Bacillota</taxon>
        <taxon>Clostridia</taxon>
        <taxon>Eubacteriales</taxon>
        <taxon>Clostridiaceae</taxon>
        <taxon>Clostridium</taxon>
    </lineage>
</organism>
<evidence type="ECO:0000313" key="2">
    <source>
        <dbReference type="Proteomes" id="UP000478995"/>
    </source>
</evidence>
<reference evidence="1 2" key="1">
    <citation type="submission" date="2019-04" db="EMBL/GenBank/DDBJ databases">
        <title>Genome sequencing of Clostridium botulinum Groups I-IV and Clostridium butyricum.</title>
        <authorList>
            <person name="Brunt J."/>
            <person name="Van Vliet A.H.M."/>
            <person name="Stringer S.C."/>
            <person name="Carter A.T."/>
            <person name="Peck M.W."/>
        </authorList>
    </citation>
    <scope>NUCLEOTIDE SEQUENCE [LARGE SCALE GENOMIC DNA]</scope>
    <source>
        <strain evidence="1 2">IFR 18/037</strain>
    </source>
</reference>
<dbReference type="AlphaFoldDB" id="A0A6B3WGF9"/>
<comment type="caution">
    <text evidence="1">The sequence shown here is derived from an EMBL/GenBank/DDBJ whole genome shotgun (WGS) entry which is preliminary data.</text>
</comment>
<proteinExistence type="predicted"/>